<proteinExistence type="predicted"/>
<sequence length="224" mass="26222">MKSMLFKVTPDYVKCLNNPSFNFDALVYKNNSFLWHLRIPILPAFSVEYFSVEYRGNLVFSGTRDDLQTDMVIVDADSSVLHDFEEISVVVHYNGIRDYSLLFPWIEKDGLKRDLGLFYEEAEKNFDQGAWLSFALMCGAVFEGMLYDKLDYPSSKNYENSFKKMTNAAYDRNIIGEHQKNIIDKVRELRNRVHCNKFDSDYVSRTDVMDMKSLLDRLIKDFSL</sequence>
<name>A0ABS3P6Q7_9BACI</name>
<keyword evidence="2" id="KW-1185">Reference proteome</keyword>
<comment type="caution">
    <text evidence="1">The sequence shown here is derived from an EMBL/GenBank/DDBJ whole genome shotgun (WGS) entry which is preliminary data.</text>
</comment>
<organism evidence="1 2">
    <name type="scientific">Bacillus arachidis</name>
    <dbReference type="NCBI Taxonomy" id="2819290"/>
    <lineage>
        <taxon>Bacteria</taxon>
        <taxon>Bacillati</taxon>
        <taxon>Bacillota</taxon>
        <taxon>Bacilli</taxon>
        <taxon>Bacillales</taxon>
        <taxon>Bacillaceae</taxon>
        <taxon>Bacillus</taxon>
    </lineage>
</organism>
<accession>A0ABS3P6Q7</accession>
<evidence type="ECO:0000313" key="2">
    <source>
        <dbReference type="Proteomes" id="UP000677611"/>
    </source>
</evidence>
<dbReference type="Proteomes" id="UP000677611">
    <property type="component" value="Unassembled WGS sequence"/>
</dbReference>
<gene>
    <name evidence="1" type="ORF">J4P90_25620</name>
</gene>
<evidence type="ECO:0000313" key="1">
    <source>
        <dbReference type="EMBL" id="MBO1628502.1"/>
    </source>
</evidence>
<protein>
    <submittedName>
        <fullName evidence="1">DUF4145 domain-containing protein</fullName>
    </submittedName>
</protein>
<dbReference type="EMBL" id="JAGDQJ010000053">
    <property type="protein sequence ID" value="MBO1628502.1"/>
    <property type="molecule type" value="Genomic_DNA"/>
</dbReference>
<reference evidence="1 2" key="1">
    <citation type="submission" date="2021-03" db="EMBL/GenBank/DDBJ databases">
        <title>Identification of novel Bacillus strains.</title>
        <authorList>
            <person name="Xiao Z."/>
            <person name="Li Y."/>
            <person name="Shen J."/>
        </authorList>
    </citation>
    <scope>NUCLEOTIDE SEQUENCE [LARGE SCALE GENOMIC DNA]</scope>
    <source>
        <strain evidence="1 2">SY8</strain>
    </source>
</reference>